<dbReference type="PANTHER" id="PTHR11629:SF63">
    <property type="entry name" value="V-TYPE PROTON ATPASE SUBUNIT A"/>
    <property type="match status" value="1"/>
</dbReference>
<feature type="transmembrane region" description="Helical" evidence="8">
    <location>
        <begin position="384"/>
        <end position="405"/>
    </location>
</feature>
<evidence type="ECO:0000256" key="5">
    <source>
        <dbReference type="ARBA" id="ARBA00022989"/>
    </source>
</evidence>
<keyword evidence="3" id="KW-0813">Transport</keyword>
<dbReference type="AlphaFoldDB" id="C0EH30"/>
<dbReference type="HOGENOM" id="CLU_025558_0_1_9"/>
<protein>
    <submittedName>
        <fullName evidence="9">V-type ATPase 116kDa subunit family protein</fullName>
    </submittedName>
</protein>
<feature type="transmembrane region" description="Helical" evidence="8">
    <location>
        <begin position="347"/>
        <end position="372"/>
    </location>
</feature>
<feature type="transmembrane region" description="Helical" evidence="8">
    <location>
        <begin position="433"/>
        <end position="456"/>
    </location>
</feature>
<name>C0EH30_9FIRM</name>
<gene>
    <name evidence="9" type="ORF">CLOSTMETH_03230</name>
</gene>
<evidence type="ECO:0000256" key="7">
    <source>
        <dbReference type="ARBA" id="ARBA00023136"/>
    </source>
</evidence>
<proteinExistence type="inferred from homology"/>
<feature type="transmembrane region" description="Helical" evidence="8">
    <location>
        <begin position="559"/>
        <end position="579"/>
    </location>
</feature>
<dbReference type="STRING" id="537013.CLOSTMETH_03230"/>
<evidence type="ECO:0000256" key="6">
    <source>
        <dbReference type="ARBA" id="ARBA00023065"/>
    </source>
</evidence>
<dbReference type="eggNOG" id="COG1269">
    <property type="taxonomic scope" value="Bacteria"/>
</dbReference>
<keyword evidence="10" id="KW-1185">Reference proteome</keyword>
<dbReference type="GO" id="GO:0007035">
    <property type="term" value="P:vacuolar acidification"/>
    <property type="evidence" value="ECO:0007669"/>
    <property type="project" value="TreeGrafter"/>
</dbReference>
<evidence type="ECO:0000256" key="8">
    <source>
        <dbReference type="SAM" id="Phobius"/>
    </source>
</evidence>
<feature type="transmembrane region" description="Helical" evidence="8">
    <location>
        <begin position="591"/>
        <end position="615"/>
    </location>
</feature>
<dbReference type="GO" id="GO:0046961">
    <property type="term" value="F:proton-transporting ATPase activity, rotational mechanism"/>
    <property type="evidence" value="ECO:0007669"/>
    <property type="project" value="InterPro"/>
</dbReference>
<comment type="similarity">
    <text evidence="2">Belongs to the V-ATPase 116 kDa subunit family.</text>
</comment>
<feature type="transmembrane region" description="Helical" evidence="8">
    <location>
        <begin position="496"/>
        <end position="515"/>
    </location>
</feature>
<evidence type="ECO:0000256" key="2">
    <source>
        <dbReference type="ARBA" id="ARBA00009904"/>
    </source>
</evidence>
<evidence type="ECO:0000313" key="10">
    <source>
        <dbReference type="Proteomes" id="UP000003340"/>
    </source>
</evidence>
<comment type="caution">
    <text evidence="9">The sequence shown here is derived from an EMBL/GenBank/DDBJ whole genome shotgun (WGS) entry which is preliminary data.</text>
</comment>
<keyword evidence="4 8" id="KW-0812">Transmembrane</keyword>
<sequence length="642" mass="72321">MSIEKMSLVNIVGSLSSLDETLLNCCKSELFHPELAPTNTAFKKLEEENPYTTKLQKAMGVLDDLGIAYGYRDYFSLNMSDEQVWAYIQQLEEHITSCNHRRSELRDSIRMHKQAVTQVGHMRGLETKFDDIFDAKHSRARFGRLPADSTLKLEYYKEKDFFFFPFDHDGDYTWGVYFCPEALGDEMDQIFDALYFEEIKIPSYAHGTPDIAVQNISAQITKEEAALTAVETETEQLIESEKDKMLSVYSLLKMKNDTFAYRRYAVTGYDQFHLEGFVPERQLKKFLSLFDKIDSVVCEVQPVDADARLTPPVKLHNNWLFKPFEMFVEMYGLPNYGEFNPTPLVGIIYMLLFGIMFGDLGQGFVISIVGILMWRLKKMQLGPILARCGVSSMIFGCLYGSVFGMEHVLDPIYRALGFDGKPIEVLHPETTNLLLVCAIGIGVVIILTSIILNIYLGLKKKDYERAIFSGKGVAGLILYGGIIAAAVLLLMSGINVLNPVFILLVIVLPIVLMLLQKPLGQLCKHKPAKPEEGFGGYLVESFFEFFETMLSFLSNTVSFLRVAGFIISHAGMMTVVISLSELLGGVGPVMLIFGNAFVICLEGLLVGIQVLRLLYYETFSRFYDGGGKPYAPAKVEYERKSK</sequence>
<dbReference type="Pfam" id="PF01496">
    <property type="entry name" value="V_ATPase_I"/>
    <property type="match status" value="1"/>
</dbReference>
<evidence type="ECO:0000256" key="4">
    <source>
        <dbReference type="ARBA" id="ARBA00022692"/>
    </source>
</evidence>
<dbReference type="EMBL" id="ACEC01000115">
    <property type="protein sequence ID" value="EEG29117.1"/>
    <property type="molecule type" value="Genomic_DNA"/>
</dbReference>
<dbReference type="Proteomes" id="UP000003340">
    <property type="component" value="Unassembled WGS sequence"/>
</dbReference>
<reference evidence="9 10" key="2">
    <citation type="submission" date="2009-02" db="EMBL/GenBank/DDBJ databases">
        <title>Draft genome sequence of Clostridium methylpentosum (DSM 5476).</title>
        <authorList>
            <person name="Sudarsanam P."/>
            <person name="Ley R."/>
            <person name="Guruge J."/>
            <person name="Turnbaugh P.J."/>
            <person name="Mahowald M."/>
            <person name="Liep D."/>
            <person name="Gordon J."/>
        </authorList>
    </citation>
    <scope>NUCLEOTIDE SEQUENCE [LARGE SCALE GENOMIC DNA]</scope>
    <source>
        <strain evidence="9 10">DSM 5476</strain>
    </source>
</reference>
<evidence type="ECO:0000256" key="1">
    <source>
        <dbReference type="ARBA" id="ARBA00004141"/>
    </source>
</evidence>
<dbReference type="InterPro" id="IPR002490">
    <property type="entry name" value="V-ATPase_116kDa_su"/>
</dbReference>
<organism evidence="9 10">
    <name type="scientific">[Clostridium] methylpentosum DSM 5476</name>
    <dbReference type="NCBI Taxonomy" id="537013"/>
    <lineage>
        <taxon>Bacteria</taxon>
        <taxon>Bacillati</taxon>
        <taxon>Bacillota</taxon>
        <taxon>Clostridia</taxon>
        <taxon>Eubacteriales</taxon>
        <taxon>Oscillospiraceae</taxon>
        <taxon>Oscillospiraceae incertae sedis</taxon>
    </lineage>
</organism>
<keyword evidence="6" id="KW-0406">Ion transport</keyword>
<dbReference type="GO" id="GO:0016471">
    <property type="term" value="C:vacuolar proton-transporting V-type ATPase complex"/>
    <property type="evidence" value="ECO:0007669"/>
    <property type="project" value="TreeGrafter"/>
</dbReference>
<dbReference type="GO" id="GO:0051117">
    <property type="term" value="F:ATPase binding"/>
    <property type="evidence" value="ECO:0007669"/>
    <property type="project" value="TreeGrafter"/>
</dbReference>
<feature type="transmembrane region" description="Helical" evidence="8">
    <location>
        <begin position="468"/>
        <end position="490"/>
    </location>
</feature>
<keyword evidence="7 8" id="KW-0472">Membrane</keyword>
<dbReference type="GO" id="GO:0033179">
    <property type="term" value="C:proton-transporting V-type ATPase, V0 domain"/>
    <property type="evidence" value="ECO:0007669"/>
    <property type="project" value="InterPro"/>
</dbReference>
<keyword evidence="5 8" id="KW-1133">Transmembrane helix</keyword>
<evidence type="ECO:0000313" key="9">
    <source>
        <dbReference type="EMBL" id="EEG29117.1"/>
    </source>
</evidence>
<accession>C0EH30</accession>
<comment type="subcellular location">
    <subcellularLocation>
        <location evidence="1">Membrane</location>
        <topology evidence="1">Multi-pass membrane protein</topology>
    </subcellularLocation>
</comment>
<reference evidence="9 10" key="1">
    <citation type="submission" date="2009-01" db="EMBL/GenBank/DDBJ databases">
        <authorList>
            <person name="Fulton L."/>
            <person name="Clifton S."/>
            <person name="Fulton B."/>
            <person name="Xu J."/>
            <person name="Minx P."/>
            <person name="Pepin K.H."/>
            <person name="Johnson M."/>
            <person name="Bhonagiri V."/>
            <person name="Nash W.E."/>
            <person name="Mardis E.R."/>
            <person name="Wilson R.K."/>
        </authorList>
    </citation>
    <scope>NUCLEOTIDE SEQUENCE [LARGE SCALE GENOMIC DNA]</scope>
    <source>
        <strain evidence="9 10">DSM 5476</strain>
    </source>
</reference>
<evidence type="ECO:0000256" key="3">
    <source>
        <dbReference type="ARBA" id="ARBA00022448"/>
    </source>
</evidence>
<dbReference type="PANTHER" id="PTHR11629">
    <property type="entry name" value="VACUOLAR PROTON ATPASES"/>
    <property type="match status" value="1"/>
</dbReference>